<feature type="domain" description="Erythromycin biosynthesis protein CIII-like C-terminal" evidence="2">
    <location>
        <begin position="249"/>
        <end position="383"/>
    </location>
</feature>
<comment type="caution">
    <text evidence="3">The sequence shown here is derived from an EMBL/GenBank/DDBJ whole genome shotgun (WGS) entry which is preliminary data.</text>
</comment>
<gene>
    <name evidence="3" type="ORF">GCM10012275_30530</name>
</gene>
<evidence type="ECO:0000313" key="4">
    <source>
        <dbReference type="Proteomes" id="UP000637578"/>
    </source>
</evidence>
<dbReference type="InterPro" id="IPR035595">
    <property type="entry name" value="UDP_glycos_trans_CS"/>
</dbReference>
<dbReference type="InterPro" id="IPR002213">
    <property type="entry name" value="UDP_glucos_trans"/>
</dbReference>
<dbReference type="Proteomes" id="UP000637578">
    <property type="component" value="Unassembled WGS sequence"/>
</dbReference>
<accession>A0A8J3FVD8</accession>
<sequence length="384" mass="40633">MARILFTAHSSVGHVRALVPAARIAAEHGHTVALAAPEAAAAEVAAHGVAHLPAGLDMRQAVLEDVGPVADLPHEERVHAVHHHGFAGRPAPAMAADLVRLASEFKPEVIVREPTEFGGYLAAELLGLPHVTLAANGGTPGIVNEALLVRLGEHHEALGVLVEPSVAVLYRYLHGVLMPPAFDPSEATIPNACFYQQTSPRRLGERLPEWVADLDPARPVVLAALGTTGDNMSETPALLRRIGRALDQLDVNAVLVAGKHLTGEDVPGSRVRVVEWIAQPLMLEIADLFLTHAGFNSVRESLRAGVPLVAVPRSAEQPQNAARCQELGVAQVTQPSEATATAIHDACAEVLGEPRYLMAARALQRSIVALPPLDTFVADLVALT</sequence>
<protein>
    <recommendedName>
        <fullName evidence="2">Erythromycin biosynthesis protein CIII-like C-terminal domain-containing protein</fullName>
    </recommendedName>
</protein>
<dbReference type="Pfam" id="PF06722">
    <property type="entry name" value="EryCIII-like_C"/>
    <property type="match status" value="1"/>
</dbReference>
<dbReference type="EMBL" id="BMMK01000013">
    <property type="protein sequence ID" value="GGM57326.1"/>
    <property type="molecule type" value="Genomic_DNA"/>
</dbReference>
<dbReference type="PANTHER" id="PTHR48050:SF13">
    <property type="entry name" value="STEROL 3-BETA-GLUCOSYLTRANSFERASE UGT80A2"/>
    <property type="match status" value="1"/>
</dbReference>
<dbReference type="GO" id="GO:0016758">
    <property type="term" value="F:hexosyltransferase activity"/>
    <property type="evidence" value="ECO:0007669"/>
    <property type="project" value="UniProtKB-ARBA"/>
</dbReference>
<dbReference type="PROSITE" id="PS00375">
    <property type="entry name" value="UDPGT"/>
    <property type="match status" value="1"/>
</dbReference>
<proteinExistence type="predicted"/>
<dbReference type="GO" id="GO:0008194">
    <property type="term" value="F:UDP-glycosyltransferase activity"/>
    <property type="evidence" value="ECO:0007669"/>
    <property type="project" value="InterPro"/>
</dbReference>
<dbReference type="SUPFAM" id="SSF53756">
    <property type="entry name" value="UDP-Glycosyltransferase/glycogen phosphorylase"/>
    <property type="match status" value="1"/>
</dbReference>
<keyword evidence="4" id="KW-1185">Reference proteome</keyword>
<dbReference type="InterPro" id="IPR010610">
    <property type="entry name" value="EryCIII-like_C"/>
</dbReference>
<evidence type="ECO:0000256" key="1">
    <source>
        <dbReference type="ARBA" id="ARBA00022679"/>
    </source>
</evidence>
<organism evidence="3 4">
    <name type="scientific">Longimycelium tulufanense</name>
    <dbReference type="NCBI Taxonomy" id="907463"/>
    <lineage>
        <taxon>Bacteria</taxon>
        <taxon>Bacillati</taxon>
        <taxon>Actinomycetota</taxon>
        <taxon>Actinomycetes</taxon>
        <taxon>Pseudonocardiales</taxon>
        <taxon>Pseudonocardiaceae</taxon>
        <taxon>Longimycelium</taxon>
    </lineage>
</organism>
<reference evidence="3" key="1">
    <citation type="journal article" date="2014" name="Int. J. Syst. Evol. Microbiol.">
        <title>Complete genome sequence of Corynebacterium casei LMG S-19264T (=DSM 44701T), isolated from a smear-ripened cheese.</title>
        <authorList>
            <consortium name="US DOE Joint Genome Institute (JGI-PGF)"/>
            <person name="Walter F."/>
            <person name="Albersmeier A."/>
            <person name="Kalinowski J."/>
            <person name="Ruckert C."/>
        </authorList>
    </citation>
    <scope>NUCLEOTIDE SEQUENCE</scope>
    <source>
        <strain evidence="3">CGMCC 4.5737</strain>
    </source>
</reference>
<name>A0A8J3FVD8_9PSEU</name>
<dbReference type="CDD" id="cd03784">
    <property type="entry name" value="GT1_Gtf-like"/>
    <property type="match status" value="1"/>
</dbReference>
<dbReference type="RefSeq" id="WP_189058185.1">
    <property type="nucleotide sequence ID" value="NZ_BMMK01000013.1"/>
</dbReference>
<evidence type="ECO:0000313" key="3">
    <source>
        <dbReference type="EMBL" id="GGM57326.1"/>
    </source>
</evidence>
<dbReference type="InterPro" id="IPR050426">
    <property type="entry name" value="Glycosyltransferase_28"/>
</dbReference>
<reference evidence="3" key="2">
    <citation type="submission" date="2020-09" db="EMBL/GenBank/DDBJ databases">
        <authorList>
            <person name="Sun Q."/>
            <person name="Zhou Y."/>
        </authorList>
    </citation>
    <scope>NUCLEOTIDE SEQUENCE</scope>
    <source>
        <strain evidence="3">CGMCC 4.5737</strain>
    </source>
</reference>
<dbReference type="AlphaFoldDB" id="A0A8J3FVD8"/>
<dbReference type="PANTHER" id="PTHR48050">
    <property type="entry name" value="STEROL 3-BETA-GLUCOSYLTRANSFERASE"/>
    <property type="match status" value="1"/>
</dbReference>
<evidence type="ECO:0000259" key="2">
    <source>
        <dbReference type="Pfam" id="PF06722"/>
    </source>
</evidence>
<keyword evidence="1" id="KW-0808">Transferase</keyword>
<dbReference type="Gene3D" id="3.40.50.2000">
    <property type="entry name" value="Glycogen Phosphorylase B"/>
    <property type="match status" value="2"/>
</dbReference>
<dbReference type="GO" id="GO:0017000">
    <property type="term" value="P:antibiotic biosynthetic process"/>
    <property type="evidence" value="ECO:0007669"/>
    <property type="project" value="UniProtKB-ARBA"/>
</dbReference>